<reference evidence="7" key="2">
    <citation type="journal article" date="2022" name="Hortic Res">
        <title>The genome of Dioscorea zingiberensis sheds light on the biosynthesis, origin and evolution of the medicinally important diosgenin saponins.</title>
        <authorList>
            <person name="Li Y."/>
            <person name="Tan C."/>
            <person name="Li Z."/>
            <person name="Guo J."/>
            <person name="Li S."/>
            <person name="Chen X."/>
            <person name="Wang C."/>
            <person name="Dai X."/>
            <person name="Yang H."/>
            <person name="Song W."/>
            <person name="Hou L."/>
            <person name="Xu J."/>
            <person name="Tong Z."/>
            <person name="Xu A."/>
            <person name="Yuan X."/>
            <person name="Wang W."/>
            <person name="Yang Q."/>
            <person name="Chen L."/>
            <person name="Sun Z."/>
            <person name="Wang K."/>
            <person name="Pan B."/>
            <person name="Chen J."/>
            <person name="Bao Y."/>
            <person name="Liu F."/>
            <person name="Qi X."/>
            <person name="Gang D.R."/>
            <person name="Wen J."/>
            <person name="Li J."/>
        </authorList>
    </citation>
    <scope>NUCLEOTIDE SEQUENCE</scope>
    <source>
        <strain evidence="7">Dzin_1.0</strain>
    </source>
</reference>
<dbReference type="AlphaFoldDB" id="A0A9D5C334"/>
<comment type="caution">
    <text evidence="7">The sequence shown here is derived from an EMBL/GenBank/DDBJ whole genome shotgun (WGS) entry which is preliminary data.</text>
</comment>
<evidence type="ECO:0000313" key="7">
    <source>
        <dbReference type="EMBL" id="KAJ0965214.1"/>
    </source>
</evidence>
<dbReference type="InterPro" id="IPR001965">
    <property type="entry name" value="Znf_PHD"/>
</dbReference>
<feature type="domain" description="PHD-type" evidence="6">
    <location>
        <begin position="323"/>
        <end position="375"/>
    </location>
</feature>
<evidence type="ECO:0000256" key="4">
    <source>
        <dbReference type="PROSITE-ProRule" id="PRU00146"/>
    </source>
</evidence>
<dbReference type="SUPFAM" id="SSF57903">
    <property type="entry name" value="FYVE/PHD zinc finger"/>
    <property type="match status" value="1"/>
</dbReference>
<dbReference type="GO" id="GO:0008270">
    <property type="term" value="F:zinc ion binding"/>
    <property type="evidence" value="ECO:0007669"/>
    <property type="project" value="UniProtKB-KW"/>
</dbReference>
<dbReference type="InterPro" id="IPR011011">
    <property type="entry name" value="Znf_FYVE_PHD"/>
</dbReference>
<dbReference type="InterPro" id="IPR013083">
    <property type="entry name" value="Znf_RING/FYVE/PHD"/>
</dbReference>
<dbReference type="OrthoDB" id="787137at2759"/>
<reference evidence="7" key="1">
    <citation type="submission" date="2021-03" db="EMBL/GenBank/DDBJ databases">
        <authorList>
            <person name="Li Z."/>
            <person name="Yang C."/>
        </authorList>
    </citation>
    <scope>NUCLEOTIDE SEQUENCE</scope>
    <source>
        <strain evidence="7">Dzin_1.0</strain>
        <tissue evidence="7">Leaf</tissue>
    </source>
</reference>
<dbReference type="CDD" id="cd15489">
    <property type="entry name" value="PHD_SF"/>
    <property type="match status" value="1"/>
</dbReference>
<keyword evidence="3" id="KW-0862">Zinc</keyword>
<dbReference type="InterPro" id="IPR019787">
    <property type="entry name" value="Znf_PHD-finger"/>
</dbReference>
<gene>
    <name evidence="7" type="ORF">J5N97_026352</name>
</gene>
<dbReference type="PANTHER" id="PTHR47527">
    <property type="entry name" value="RING/FYVE/PHD ZINC FINGER SUPERFAMILY PROTEIN"/>
    <property type="match status" value="1"/>
</dbReference>
<accession>A0A9D5C334</accession>
<dbReference type="PROSITE" id="PS50016">
    <property type="entry name" value="ZF_PHD_2"/>
    <property type="match status" value="1"/>
</dbReference>
<protein>
    <recommendedName>
        <fullName evidence="6">PHD-type domain-containing protein</fullName>
    </recommendedName>
</protein>
<dbReference type="Pfam" id="PF00628">
    <property type="entry name" value="PHD"/>
    <property type="match status" value="1"/>
</dbReference>
<proteinExistence type="predicted"/>
<dbReference type="Gene3D" id="3.30.40.10">
    <property type="entry name" value="Zinc/RING finger domain, C3HC4 (zinc finger)"/>
    <property type="match status" value="1"/>
</dbReference>
<evidence type="ECO:0000259" key="6">
    <source>
        <dbReference type="PROSITE" id="PS50016"/>
    </source>
</evidence>
<dbReference type="InterPro" id="IPR019786">
    <property type="entry name" value="Zinc_finger_PHD-type_CS"/>
</dbReference>
<dbReference type="InterPro" id="IPR056699">
    <property type="entry name" value="DUF7797"/>
</dbReference>
<keyword evidence="8" id="KW-1185">Reference proteome</keyword>
<dbReference type="PANTHER" id="PTHR47527:SF3">
    <property type="entry name" value="RING_FYVE_PHD ZINC FINGER SUPERFAMILY PROTEIN"/>
    <property type="match status" value="1"/>
</dbReference>
<dbReference type="InterPro" id="IPR043151">
    <property type="entry name" value="BAH_sf"/>
</dbReference>
<dbReference type="Pfam" id="PF25073">
    <property type="entry name" value="DUF7797"/>
    <property type="match status" value="1"/>
</dbReference>
<keyword evidence="2 4" id="KW-0863">Zinc-finger</keyword>
<keyword evidence="1" id="KW-0479">Metal-binding</keyword>
<organism evidence="7 8">
    <name type="scientific">Dioscorea zingiberensis</name>
    <dbReference type="NCBI Taxonomy" id="325984"/>
    <lineage>
        <taxon>Eukaryota</taxon>
        <taxon>Viridiplantae</taxon>
        <taxon>Streptophyta</taxon>
        <taxon>Embryophyta</taxon>
        <taxon>Tracheophyta</taxon>
        <taxon>Spermatophyta</taxon>
        <taxon>Magnoliopsida</taxon>
        <taxon>Liliopsida</taxon>
        <taxon>Dioscoreales</taxon>
        <taxon>Dioscoreaceae</taxon>
        <taxon>Dioscorea</taxon>
    </lineage>
</organism>
<evidence type="ECO:0000256" key="1">
    <source>
        <dbReference type="ARBA" id="ARBA00022723"/>
    </source>
</evidence>
<feature type="region of interest" description="Disordered" evidence="5">
    <location>
        <begin position="389"/>
        <end position="415"/>
    </location>
</feature>
<dbReference type="SMART" id="SM00249">
    <property type="entry name" value="PHD"/>
    <property type="match status" value="1"/>
</dbReference>
<evidence type="ECO:0000313" key="8">
    <source>
        <dbReference type="Proteomes" id="UP001085076"/>
    </source>
</evidence>
<evidence type="ECO:0000256" key="3">
    <source>
        <dbReference type="ARBA" id="ARBA00022833"/>
    </source>
</evidence>
<evidence type="ECO:0000256" key="2">
    <source>
        <dbReference type="ARBA" id="ARBA00022771"/>
    </source>
</evidence>
<evidence type="ECO:0000256" key="5">
    <source>
        <dbReference type="SAM" id="MobiDB-lite"/>
    </source>
</evidence>
<sequence>MAAEPSPKKRPRPPGEDGDLKRVAEIVMVLSTMGEMRAGGVPSAVEKSLVAEAREKLAKACEIVKPRDLFSREAVRVLVEDLGLNRSRDPMSGFRPPKTSIAEKLLLTKRKMEESKEVVSHSSSITTQFQPVGFHASSEGNTTLFNGAPRFLPDKPSPLLFPAGGVQTASPIVPVHTLGSASSSSKLLQMSTVHPVAGSAKSSTNSFERTTLIIHNILALQKLGQTNKFQDATTVKQEVIHEANPIQTSVHVIGDQDLKGPAVQAISGSLFMGHQNSVLTYMHPPTGFPSHNDIAQNVQRVLQNKASEQSNWTPPSTDYVNKALPCQICKIAITDVESLLICDSCEKGTHLKCLQSYSNKGMSKVEWHCPKCLISSNGKPLPPKYGRVTRTPAVPKVPSSMSVAQASTERKETPRRALDNGDVAGICDIPSVLGPHTTDWVGDILKVVEDKTYYQACHIKGVFHKLQDHVMVSSDSRKNFPSKIQTLWEDNKTGLKSAVVIPYYFPAEIPETVSCPTPEDREVYASNKLIILFPNAYQNEQSL</sequence>
<dbReference type="Proteomes" id="UP001085076">
    <property type="component" value="Miscellaneous, Linkage group lg08"/>
</dbReference>
<dbReference type="Gene3D" id="2.30.30.490">
    <property type="match status" value="1"/>
</dbReference>
<dbReference type="PROSITE" id="PS01359">
    <property type="entry name" value="ZF_PHD_1"/>
    <property type="match status" value="1"/>
</dbReference>
<feature type="region of interest" description="Disordered" evidence="5">
    <location>
        <begin position="1"/>
        <end position="21"/>
    </location>
</feature>
<dbReference type="EMBL" id="JAGGNH010000008">
    <property type="protein sequence ID" value="KAJ0965214.1"/>
    <property type="molecule type" value="Genomic_DNA"/>
</dbReference>
<name>A0A9D5C334_9LILI</name>